<dbReference type="CDD" id="cd00110">
    <property type="entry name" value="LamG"/>
    <property type="match status" value="1"/>
</dbReference>
<evidence type="ECO:0000313" key="4">
    <source>
        <dbReference type="EMBL" id="KAG5314953.1"/>
    </source>
</evidence>
<gene>
    <name evidence="4" type="primary">Nrxiv_0</name>
    <name evidence="4" type="ORF">G6Z75_0005704</name>
</gene>
<reference evidence="4" key="1">
    <citation type="submission" date="2020-02" db="EMBL/GenBank/DDBJ databases">
        <title>Relaxed selection underlies rapid genomic changes in the transitions from sociality to social parasitism in ants.</title>
        <authorList>
            <person name="Bi X."/>
        </authorList>
    </citation>
    <scope>NUCLEOTIDE SEQUENCE</scope>
    <source>
        <strain evidence="4">BGI-DK2013a</strain>
        <tissue evidence="4">Whole body</tissue>
    </source>
</reference>
<keyword evidence="2" id="KW-0472">Membrane</keyword>
<dbReference type="SUPFAM" id="SSF49899">
    <property type="entry name" value="Concanavalin A-like lectins/glucanases"/>
    <property type="match status" value="2"/>
</dbReference>
<sequence length="513" mass="59199">YYNDDECIFPLFDIIATTSLPKRIQYSDDGLAWSSLDYRFRFKTNNTDGVLMYSRGTQSDYYIALQLHNNKLILNSFFIDRVLIKGRRSISLTVDLNREFYIGGVPNKQDGLVIVQNFTGCIENFYLNSMNIICELKETKIINENLRYYKINTQLYTYPEPSIISVTFLTFVNPNNPITHLDNFHEKFNDEKWHQVILMIAKNSLILNVNRRSMKTEHLLDMITGSYYFICGTIGSESNHDFVGCMRMISIDGNYKLPTDWKMVDRCPDEKEGRHTLGPLICEGDDLFKNVVPLEEMLSTCRPLILDDSGDIYFEFKITIQAVIIYSKGSTNYIKVSIHNGNQIYFQYVIGGGPLTVSVSILHVRRKKARIVIDGAMKNEVREPPGPVRARRGLYGVTESEEAFRLGQYHNVRIGRKKSGAILILQIDNYEIKEFEFNIKHSADTQFNNIQYMYIGIKETRSSSQVNEEKVRAVYNETDTIILESVLAVILIALVIMTILTGHQVQKKKEWFI</sequence>
<evidence type="ECO:0000256" key="2">
    <source>
        <dbReference type="SAM" id="Phobius"/>
    </source>
</evidence>
<dbReference type="Gene3D" id="2.60.120.200">
    <property type="match status" value="4"/>
</dbReference>
<evidence type="ECO:0000259" key="3">
    <source>
        <dbReference type="PROSITE" id="PS50025"/>
    </source>
</evidence>
<dbReference type="AlphaFoldDB" id="A0A836F8Q7"/>
<dbReference type="Proteomes" id="UP000667349">
    <property type="component" value="Unassembled WGS sequence"/>
</dbReference>
<dbReference type="InterPro" id="IPR050372">
    <property type="entry name" value="Neurexin-related_CASP"/>
</dbReference>
<evidence type="ECO:0000256" key="1">
    <source>
        <dbReference type="PROSITE-ProRule" id="PRU00122"/>
    </source>
</evidence>
<evidence type="ECO:0000313" key="5">
    <source>
        <dbReference type="Proteomes" id="UP000667349"/>
    </source>
</evidence>
<dbReference type="EMBL" id="JAANHZ010000132">
    <property type="protein sequence ID" value="KAG5314953.1"/>
    <property type="molecule type" value="Genomic_DNA"/>
</dbReference>
<keyword evidence="2" id="KW-1133">Transmembrane helix</keyword>
<dbReference type="SMART" id="SM00282">
    <property type="entry name" value="LamG"/>
    <property type="match status" value="1"/>
</dbReference>
<feature type="non-terminal residue" evidence="4">
    <location>
        <position position="513"/>
    </location>
</feature>
<organism evidence="4 5">
    <name type="scientific">Acromyrmex insinuator</name>
    <dbReference type="NCBI Taxonomy" id="230686"/>
    <lineage>
        <taxon>Eukaryota</taxon>
        <taxon>Metazoa</taxon>
        <taxon>Ecdysozoa</taxon>
        <taxon>Arthropoda</taxon>
        <taxon>Hexapoda</taxon>
        <taxon>Insecta</taxon>
        <taxon>Pterygota</taxon>
        <taxon>Neoptera</taxon>
        <taxon>Endopterygota</taxon>
        <taxon>Hymenoptera</taxon>
        <taxon>Apocrita</taxon>
        <taxon>Aculeata</taxon>
        <taxon>Formicoidea</taxon>
        <taxon>Formicidae</taxon>
        <taxon>Myrmicinae</taxon>
        <taxon>Acromyrmex</taxon>
    </lineage>
</organism>
<dbReference type="InterPro" id="IPR001791">
    <property type="entry name" value="Laminin_G"/>
</dbReference>
<dbReference type="PROSITE" id="PS50025">
    <property type="entry name" value="LAM_G_DOMAIN"/>
    <property type="match status" value="1"/>
</dbReference>
<dbReference type="Pfam" id="PF02210">
    <property type="entry name" value="Laminin_G_2"/>
    <property type="match status" value="1"/>
</dbReference>
<comment type="caution">
    <text evidence="4">The sequence shown here is derived from an EMBL/GenBank/DDBJ whole genome shotgun (WGS) entry which is preliminary data.</text>
</comment>
<dbReference type="GO" id="GO:0016020">
    <property type="term" value="C:membrane"/>
    <property type="evidence" value="ECO:0007669"/>
    <property type="project" value="UniProtKB-SubCell"/>
</dbReference>
<feature type="transmembrane region" description="Helical" evidence="2">
    <location>
        <begin position="481"/>
        <end position="500"/>
    </location>
</feature>
<comment type="caution">
    <text evidence="1">Lacks conserved residue(s) required for the propagation of feature annotation.</text>
</comment>
<feature type="domain" description="Laminin G" evidence="3">
    <location>
        <begin position="13"/>
        <end position="282"/>
    </location>
</feature>
<dbReference type="PANTHER" id="PTHR15036">
    <property type="entry name" value="PIKACHURIN-LIKE PROTEIN"/>
    <property type="match status" value="1"/>
</dbReference>
<keyword evidence="2" id="KW-0812">Transmembrane</keyword>
<name>A0A836F8Q7_9HYME</name>
<feature type="non-terminal residue" evidence="4">
    <location>
        <position position="1"/>
    </location>
</feature>
<protein>
    <submittedName>
        <fullName evidence="4">NRX4 protein</fullName>
    </submittedName>
</protein>
<dbReference type="InterPro" id="IPR013320">
    <property type="entry name" value="ConA-like_dom_sf"/>
</dbReference>
<proteinExistence type="predicted"/>
<keyword evidence="5" id="KW-1185">Reference proteome</keyword>
<dbReference type="PANTHER" id="PTHR15036:SF49">
    <property type="entry name" value="AXOTACTIN"/>
    <property type="match status" value="1"/>
</dbReference>
<accession>A0A836F8Q7</accession>